<evidence type="ECO:0000313" key="3">
    <source>
        <dbReference type="EMBL" id="GHH82254.1"/>
    </source>
</evidence>
<organism evidence="3 4">
    <name type="scientific">Streptomyces capitiformicae</name>
    <dbReference type="NCBI Taxonomy" id="2014920"/>
    <lineage>
        <taxon>Bacteria</taxon>
        <taxon>Bacillati</taxon>
        <taxon>Actinomycetota</taxon>
        <taxon>Actinomycetes</taxon>
        <taxon>Kitasatosporales</taxon>
        <taxon>Streptomycetaceae</taxon>
        <taxon>Streptomyces</taxon>
    </lineage>
</organism>
<feature type="domain" description="DUF7848" evidence="2">
    <location>
        <begin position="1"/>
        <end position="78"/>
    </location>
</feature>
<name>A0A919L3P0_9ACTN</name>
<comment type="caution">
    <text evidence="3">The sequence shown here is derived from an EMBL/GenBank/DDBJ whole genome shotgun (WGS) entry which is preliminary data.</text>
</comment>
<dbReference type="InterPro" id="IPR057170">
    <property type="entry name" value="DUF7848"/>
</dbReference>
<protein>
    <recommendedName>
        <fullName evidence="2">DUF7848 domain-containing protein</fullName>
    </recommendedName>
</protein>
<gene>
    <name evidence="3" type="ORF">GCM10017771_05930</name>
</gene>
<evidence type="ECO:0000313" key="4">
    <source>
        <dbReference type="Proteomes" id="UP000603227"/>
    </source>
</evidence>
<dbReference type="Pfam" id="PF25232">
    <property type="entry name" value="DUF7848"/>
    <property type="match status" value="1"/>
</dbReference>
<reference evidence="3" key="2">
    <citation type="submission" date="2020-09" db="EMBL/GenBank/DDBJ databases">
        <authorList>
            <person name="Sun Q."/>
            <person name="Zhou Y."/>
        </authorList>
    </citation>
    <scope>NUCLEOTIDE SEQUENCE</scope>
    <source>
        <strain evidence="3">CGMCC 4.7403</strain>
    </source>
</reference>
<evidence type="ECO:0000259" key="2">
    <source>
        <dbReference type="Pfam" id="PF25232"/>
    </source>
</evidence>
<dbReference type="AlphaFoldDB" id="A0A919L3P0"/>
<reference evidence="3" key="1">
    <citation type="journal article" date="2014" name="Int. J. Syst. Evol. Microbiol.">
        <title>Complete genome sequence of Corynebacterium casei LMG S-19264T (=DSM 44701T), isolated from a smear-ripened cheese.</title>
        <authorList>
            <consortium name="US DOE Joint Genome Institute (JGI-PGF)"/>
            <person name="Walter F."/>
            <person name="Albersmeier A."/>
            <person name="Kalinowski J."/>
            <person name="Ruckert C."/>
        </authorList>
    </citation>
    <scope>NUCLEOTIDE SEQUENCE</scope>
    <source>
        <strain evidence="3">CGMCC 4.7403</strain>
    </source>
</reference>
<dbReference type="Proteomes" id="UP000603227">
    <property type="component" value="Unassembled WGS sequence"/>
</dbReference>
<dbReference type="EMBL" id="BNAT01000002">
    <property type="protein sequence ID" value="GHH82254.1"/>
    <property type="molecule type" value="Genomic_DNA"/>
</dbReference>
<sequence length="94" mass="10419">MTRWIIKAAEWTLTPETDEGTPQGIYSAVCLTCGSESPASDGERLPVEVWVLKHTGLNPRHRQFKAGAETFWRVTPAEGNPHRETDTRSAQALA</sequence>
<proteinExistence type="predicted"/>
<feature type="region of interest" description="Disordered" evidence="1">
    <location>
        <begin position="73"/>
        <end position="94"/>
    </location>
</feature>
<accession>A0A919L3P0</accession>
<keyword evidence="4" id="KW-1185">Reference proteome</keyword>
<evidence type="ECO:0000256" key="1">
    <source>
        <dbReference type="SAM" id="MobiDB-lite"/>
    </source>
</evidence>
<dbReference type="RefSeq" id="WP_189780783.1">
    <property type="nucleotide sequence ID" value="NZ_BNAT01000002.1"/>
</dbReference>